<evidence type="ECO:0000259" key="2">
    <source>
        <dbReference type="Pfam" id="PF13400"/>
    </source>
</evidence>
<reference evidence="3 4" key="1">
    <citation type="submission" date="2022-07" db="EMBL/GenBank/DDBJ databases">
        <authorList>
            <person name="Li W.-J."/>
            <person name="Deng Q.-Q."/>
        </authorList>
    </citation>
    <scope>NUCLEOTIDE SEQUENCE [LARGE SCALE GENOMIC DNA]</scope>
    <source>
        <strain evidence="3 4">SYSU M60028</strain>
    </source>
</reference>
<protein>
    <submittedName>
        <fullName evidence="3">Pilus assembly protein TadG-related protein</fullName>
    </submittedName>
</protein>
<organism evidence="3 4">
    <name type="scientific">Alsobacter ponti</name>
    <dbReference type="NCBI Taxonomy" id="2962936"/>
    <lineage>
        <taxon>Bacteria</taxon>
        <taxon>Pseudomonadati</taxon>
        <taxon>Pseudomonadota</taxon>
        <taxon>Alphaproteobacteria</taxon>
        <taxon>Hyphomicrobiales</taxon>
        <taxon>Alsobacteraceae</taxon>
        <taxon>Alsobacter</taxon>
    </lineage>
</organism>
<evidence type="ECO:0000256" key="1">
    <source>
        <dbReference type="SAM" id="Phobius"/>
    </source>
</evidence>
<dbReference type="EMBL" id="JANCLU010000003">
    <property type="protein sequence ID" value="MCP8937889.1"/>
    <property type="molecule type" value="Genomic_DNA"/>
</dbReference>
<dbReference type="InterPro" id="IPR028087">
    <property type="entry name" value="Tad_N"/>
</dbReference>
<name>A0ABT1L8S8_9HYPH</name>
<accession>A0ABT1L8S8</accession>
<dbReference type="Proteomes" id="UP001205890">
    <property type="component" value="Unassembled WGS sequence"/>
</dbReference>
<proteinExistence type="predicted"/>
<gene>
    <name evidence="3" type="ORF">NK718_05125</name>
</gene>
<evidence type="ECO:0000313" key="4">
    <source>
        <dbReference type="Proteomes" id="UP001205890"/>
    </source>
</evidence>
<dbReference type="Pfam" id="PF13400">
    <property type="entry name" value="Tad"/>
    <property type="match status" value="1"/>
</dbReference>
<keyword evidence="1" id="KW-0472">Membrane</keyword>
<dbReference type="RefSeq" id="WP_254739289.1">
    <property type="nucleotide sequence ID" value="NZ_JANCLU010000003.1"/>
</dbReference>
<comment type="caution">
    <text evidence="3">The sequence shown here is derived from an EMBL/GenBank/DDBJ whole genome shotgun (WGS) entry which is preliminary data.</text>
</comment>
<feature type="transmembrane region" description="Helical" evidence="1">
    <location>
        <begin position="21"/>
        <end position="40"/>
    </location>
</feature>
<sequence length="505" mass="52837">MSISAPRGKAARFRRDEKGAVLPLVAIMIVAIVGGAGMALDISRYYSTQSALQKAADAYALAAAAELDGGSDAITRATTAVAMMDAKNAIDNVLLSIDPATSVQFYDTLPASDDTSTMPTALSKDATGAKKARFVEVTVTGTVSTLFPLQLVGFGGTSLGSNARAVAGFTQVFCEVTPMYVCTGDDSAAGQENILAKNADGSFKYVGRQITLKPDPGSAQVAGNYGYLSYGGNGVPDLVEALGTIRPKACYTTTGVDTKTGNPQPAIRALNTRFDIYDASLGSAKNNQDYSAGGNVRKGYYPDAPKGNQPIDDCNTTSAAGLNPASVVSGNPPVALPLDSSMPVQVGNGGWSASLATYFSKNFPSATNLPTFSTRFEAFQYEITNGLASTRTGNFVYQTGPSKQTTYPGEVGAAACNPVNSSTLTSLNMTATEFAVRRRLIYAALIDCKNDMKGGKNTDVPVQGLARLFVLRPGTNDSIDAEFVGVATPNDSVEKVIKDMVQLYR</sequence>
<keyword evidence="1" id="KW-1133">Transmembrane helix</keyword>
<feature type="domain" description="Putative Flp pilus-assembly TadG-like N-terminal" evidence="2">
    <location>
        <begin position="19"/>
        <end position="65"/>
    </location>
</feature>
<keyword evidence="4" id="KW-1185">Reference proteome</keyword>
<keyword evidence="1" id="KW-0812">Transmembrane</keyword>
<evidence type="ECO:0000313" key="3">
    <source>
        <dbReference type="EMBL" id="MCP8937889.1"/>
    </source>
</evidence>